<feature type="transmembrane region" description="Helical" evidence="22">
    <location>
        <begin position="286"/>
        <end position="307"/>
    </location>
</feature>
<evidence type="ECO:0000313" key="25">
    <source>
        <dbReference type="Proteomes" id="UP001497525"/>
    </source>
</evidence>
<feature type="transmembrane region" description="Helical" evidence="22">
    <location>
        <begin position="319"/>
        <end position="336"/>
    </location>
</feature>
<name>A0AAV2TW23_CALDB</name>
<evidence type="ECO:0000256" key="8">
    <source>
        <dbReference type="ARBA" id="ARBA00022692"/>
    </source>
</evidence>
<dbReference type="GO" id="GO:0046872">
    <property type="term" value="F:metal ion binding"/>
    <property type="evidence" value="ECO:0007669"/>
    <property type="project" value="UniProtKB-KW"/>
</dbReference>
<dbReference type="InterPro" id="IPR058533">
    <property type="entry name" value="Cation_efflux_TM"/>
</dbReference>
<evidence type="ECO:0000256" key="7">
    <source>
        <dbReference type="ARBA" id="ARBA00022449"/>
    </source>
</evidence>
<keyword evidence="7" id="KW-0050">Antiport</keyword>
<dbReference type="Proteomes" id="UP001497525">
    <property type="component" value="Unassembled WGS sequence"/>
</dbReference>
<evidence type="ECO:0000256" key="16">
    <source>
        <dbReference type="ARBA" id="ARBA00038531"/>
    </source>
</evidence>
<feature type="transmembrane region" description="Helical" evidence="22">
    <location>
        <begin position="16"/>
        <end position="35"/>
    </location>
</feature>
<evidence type="ECO:0000256" key="15">
    <source>
        <dbReference type="ARBA" id="ARBA00023136"/>
    </source>
</evidence>
<dbReference type="GO" id="GO:0032580">
    <property type="term" value="C:Golgi cisterna membrane"/>
    <property type="evidence" value="ECO:0007669"/>
    <property type="project" value="UniProtKB-SubCell"/>
</dbReference>
<evidence type="ECO:0000256" key="4">
    <source>
        <dbReference type="ARBA" id="ARBA00004638"/>
    </source>
</evidence>
<dbReference type="EMBL" id="CAXLJL010000822">
    <property type="protein sequence ID" value="CAL5141042.1"/>
    <property type="molecule type" value="Genomic_DNA"/>
</dbReference>
<feature type="transmembrane region" description="Helical" evidence="22">
    <location>
        <begin position="481"/>
        <end position="499"/>
    </location>
</feature>
<feature type="compositionally biased region" description="Basic residues" evidence="21">
    <location>
        <begin position="595"/>
        <end position="608"/>
    </location>
</feature>
<sequence length="841" mass="91359">MHSGQTVIYPLRGMRFYQVLLVLSKVAKAVAYFAAYDTLRRMQTISFLLILKIRYILQSPLLYLSAVILLLPLQKPFSVGKPLRRAEWFQIAKYSVARVLLDVLWIEGLFMCGPFRFILLFEHCELIILAVASTLVHGASAPSKSRGTIFFILGVISTIFFDHDSAHGPHGHHKAIHKSFLVHKIYELFFHIGLSDHKVGVMVLLLAVCLDAGFAALSRTLVASIGGSKRLHALSSLVSLTFLGPIFLLVQVYNLSVSTYDSVHVADASKWFDPTGEAAVGLSKPMIFWILYIGFCTVMDFYFTSLISARLGTQAVNHLAKVVITLCAFVLCYLWSNDKWLIGFSWDVDSDGQSVPKVTHQLSTGAIFAMGAILYASSLMTTGKSGQISENGGSGHFIGYSMAGLPLFAISQSPAPGTTVWGGPESMGFFQHVRSTLKDIVSENSSRRIFAFLCLNLSFTFVELIYGVWSNSLGLISDGFHMLFDSAALVFGLYAAVVGRWKPTRIFSYGFHSVEILSGFVNALFLLVISCSVFVNALARIHQPPHIHTDRLMVVSVGGLIVNLVGVVALGHAHSHGGKPCGGGGGGGGGGNTHAHSHGGRNASHHGHSHDSHAGHVHSHSHSSSSDANLRGVYLHVLADTLGSVGVIFSSYLVSTYGWNVADPICSVFIACAIFYSSLPLLTDTVSLLTLRAPTDSQVGNPEQIVKKVLGLDGVLAVYNPFVWSHARDTVCASICVQVESTVPQQLILVRIQDLFATHYPAITQLTVQIEKEAVQDHLQVMGIKPNILLHCPRFNSPPGGKKVTNSQPFPSDCMDQQHTDSGYLTYSSPSPSNLVTIIPL</sequence>
<keyword evidence="11" id="KW-0864">Zinc transport</keyword>
<feature type="domain" description="Cation efflux protein transmembrane" evidence="23">
    <location>
        <begin position="449"/>
        <end position="689"/>
    </location>
</feature>
<feature type="transmembrane region" description="Helical" evidence="22">
    <location>
        <begin position="47"/>
        <end position="71"/>
    </location>
</feature>
<evidence type="ECO:0000256" key="2">
    <source>
        <dbReference type="ARBA" id="ARBA00004205"/>
    </source>
</evidence>
<feature type="region of interest" description="Disordered" evidence="21">
    <location>
        <begin position="581"/>
        <end position="625"/>
    </location>
</feature>
<feature type="transmembrane region" description="Helical" evidence="22">
    <location>
        <begin position="633"/>
        <end position="655"/>
    </location>
</feature>
<keyword evidence="6" id="KW-0813">Transport</keyword>
<evidence type="ECO:0000256" key="1">
    <source>
        <dbReference type="ARBA" id="ARBA00004166"/>
    </source>
</evidence>
<dbReference type="InterPro" id="IPR027469">
    <property type="entry name" value="Cation_efflux_TMD_sf"/>
</dbReference>
<dbReference type="PANTHER" id="PTHR45755">
    <property type="match status" value="1"/>
</dbReference>
<keyword evidence="13" id="KW-0333">Golgi apparatus</keyword>
<dbReference type="NCBIfam" id="TIGR01297">
    <property type="entry name" value="CDF"/>
    <property type="match status" value="1"/>
</dbReference>
<evidence type="ECO:0000256" key="20">
    <source>
        <dbReference type="ARBA" id="ARBA00048349"/>
    </source>
</evidence>
<evidence type="ECO:0000313" key="24">
    <source>
        <dbReference type="EMBL" id="CAL5141042.1"/>
    </source>
</evidence>
<dbReference type="InterPro" id="IPR045316">
    <property type="entry name" value="Msc2-like"/>
</dbReference>
<keyword evidence="10" id="KW-0862">Zinc</keyword>
<evidence type="ECO:0000256" key="10">
    <source>
        <dbReference type="ARBA" id="ARBA00022833"/>
    </source>
</evidence>
<keyword evidence="9" id="KW-0479">Metal-binding</keyword>
<comment type="similarity">
    <text evidence="5">Belongs to the cation diffusion facilitator (CDF) transporter (TC 2.A.4) family. SLC30A subfamily.</text>
</comment>
<dbReference type="AlphaFoldDB" id="A0AAV2TW23"/>
<evidence type="ECO:0000256" key="21">
    <source>
        <dbReference type="SAM" id="MobiDB-lite"/>
    </source>
</evidence>
<gene>
    <name evidence="24" type="ORF">CDAUBV1_LOCUS16325</name>
</gene>
<evidence type="ECO:0000256" key="11">
    <source>
        <dbReference type="ARBA" id="ARBA00022906"/>
    </source>
</evidence>
<evidence type="ECO:0000256" key="14">
    <source>
        <dbReference type="ARBA" id="ARBA00023065"/>
    </source>
</evidence>
<keyword evidence="14" id="KW-0406">Ion transport</keyword>
<dbReference type="GO" id="GO:1904257">
    <property type="term" value="P:zinc ion import into Golgi lumen"/>
    <property type="evidence" value="ECO:0007669"/>
    <property type="project" value="TreeGrafter"/>
</dbReference>
<feature type="transmembrane region" description="Helical" evidence="22">
    <location>
        <begin position="234"/>
        <end position="253"/>
    </location>
</feature>
<evidence type="ECO:0000256" key="18">
    <source>
        <dbReference type="ARBA" id="ARBA00042038"/>
    </source>
</evidence>
<evidence type="ECO:0000256" key="17">
    <source>
        <dbReference type="ARBA" id="ARBA00040846"/>
    </source>
</evidence>
<feature type="transmembrane region" description="Helical" evidence="22">
    <location>
        <begin position="449"/>
        <end position="469"/>
    </location>
</feature>
<protein>
    <recommendedName>
        <fullName evidence="17">Proton-coupled zinc antiporter SLC30A5</fullName>
    </recommendedName>
    <alternativeName>
        <fullName evidence="19">Solute carrier family 30 member 5</fullName>
    </alternativeName>
    <alternativeName>
        <fullName evidence="18">Zinc transporter 5</fullName>
    </alternativeName>
</protein>
<comment type="subcellular location">
    <subcellularLocation>
        <location evidence="3">Cytoplasmic vesicle</location>
        <location evidence="3">COPII-coated vesicle membrane</location>
        <topology evidence="3">Multi-pass membrane protein</topology>
    </subcellularLocation>
    <subcellularLocation>
        <location evidence="4">Cytoplasmic vesicle</location>
        <location evidence="4">Secretory vesicle membrane</location>
        <topology evidence="4">Multi-pass membrane protein</topology>
    </subcellularLocation>
    <subcellularLocation>
        <location evidence="2">Golgi apparatus</location>
        <location evidence="2">Golgi stack membrane</location>
        <topology evidence="2">Multi-pass membrane protein</topology>
    </subcellularLocation>
    <subcellularLocation>
        <location evidence="1">Golgi apparatus</location>
        <location evidence="1">trans-Golgi network membrane</location>
        <topology evidence="1">Multi-pass membrane protein</topology>
    </subcellularLocation>
</comment>
<feature type="transmembrane region" description="Helical" evidence="22">
    <location>
        <begin position="661"/>
        <end position="682"/>
    </location>
</feature>
<dbReference type="SUPFAM" id="SSF161111">
    <property type="entry name" value="Cation efflux protein transmembrane domain-like"/>
    <property type="match status" value="1"/>
</dbReference>
<dbReference type="Pfam" id="PF01545">
    <property type="entry name" value="Cation_efflux"/>
    <property type="match status" value="1"/>
</dbReference>
<dbReference type="Gene3D" id="1.20.1510.10">
    <property type="entry name" value="Cation efflux protein transmembrane domain"/>
    <property type="match status" value="1"/>
</dbReference>
<organism evidence="24 25">
    <name type="scientific">Calicophoron daubneyi</name>
    <name type="common">Rumen fluke</name>
    <name type="synonym">Paramphistomum daubneyi</name>
    <dbReference type="NCBI Taxonomy" id="300641"/>
    <lineage>
        <taxon>Eukaryota</taxon>
        <taxon>Metazoa</taxon>
        <taxon>Spiralia</taxon>
        <taxon>Lophotrochozoa</taxon>
        <taxon>Platyhelminthes</taxon>
        <taxon>Trematoda</taxon>
        <taxon>Digenea</taxon>
        <taxon>Plagiorchiida</taxon>
        <taxon>Pronocephalata</taxon>
        <taxon>Paramphistomoidea</taxon>
        <taxon>Paramphistomidae</taxon>
        <taxon>Calicophoron</taxon>
    </lineage>
</organism>
<feature type="transmembrane region" description="Helical" evidence="22">
    <location>
        <begin position="520"/>
        <end position="539"/>
    </location>
</feature>
<evidence type="ECO:0000256" key="13">
    <source>
        <dbReference type="ARBA" id="ARBA00023034"/>
    </source>
</evidence>
<evidence type="ECO:0000256" key="6">
    <source>
        <dbReference type="ARBA" id="ARBA00022448"/>
    </source>
</evidence>
<dbReference type="InterPro" id="IPR002524">
    <property type="entry name" value="Cation_efflux"/>
</dbReference>
<keyword evidence="12 22" id="KW-1133">Transmembrane helix</keyword>
<dbReference type="GO" id="GO:0006882">
    <property type="term" value="P:intracellular zinc ion homeostasis"/>
    <property type="evidence" value="ECO:0007669"/>
    <property type="project" value="InterPro"/>
</dbReference>
<evidence type="ECO:0000256" key="12">
    <source>
        <dbReference type="ARBA" id="ARBA00022989"/>
    </source>
</evidence>
<comment type="catalytic activity">
    <reaction evidence="20">
        <text>Zn(2+)(in) + 2 H(+)(out) = Zn(2+)(out) + 2 H(+)(in)</text>
        <dbReference type="Rhea" id="RHEA:72627"/>
        <dbReference type="ChEBI" id="CHEBI:15378"/>
        <dbReference type="ChEBI" id="CHEBI:29105"/>
    </reaction>
</comment>
<dbReference type="GO" id="GO:0012507">
    <property type="term" value="C:ER to Golgi transport vesicle membrane"/>
    <property type="evidence" value="ECO:0007669"/>
    <property type="project" value="UniProtKB-SubCell"/>
</dbReference>
<evidence type="ECO:0000256" key="3">
    <source>
        <dbReference type="ARBA" id="ARBA00004557"/>
    </source>
</evidence>
<evidence type="ECO:0000256" key="19">
    <source>
        <dbReference type="ARBA" id="ARBA00042217"/>
    </source>
</evidence>
<evidence type="ECO:0000256" key="22">
    <source>
        <dbReference type="SAM" id="Phobius"/>
    </source>
</evidence>
<feature type="transmembrane region" description="Helical" evidence="22">
    <location>
        <begin position="551"/>
        <end position="570"/>
    </location>
</feature>
<feature type="transmembrane region" description="Helical" evidence="22">
    <location>
        <begin position="200"/>
        <end position="222"/>
    </location>
</feature>
<dbReference type="GO" id="GO:0005385">
    <property type="term" value="F:zinc ion transmembrane transporter activity"/>
    <property type="evidence" value="ECO:0007669"/>
    <property type="project" value="InterPro"/>
</dbReference>
<dbReference type="GO" id="GO:0015297">
    <property type="term" value="F:antiporter activity"/>
    <property type="evidence" value="ECO:0007669"/>
    <property type="project" value="UniProtKB-KW"/>
</dbReference>
<feature type="transmembrane region" description="Helical" evidence="22">
    <location>
        <begin position="145"/>
        <end position="163"/>
    </location>
</feature>
<reference evidence="24" key="1">
    <citation type="submission" date="2024-06" db="EMBL/GenBank/DDBJ databases">
        <authorList>
            <person name="Liu X."/>
            <person name="Lenzi L."/>
            <person name="Haldenby T S."/>
            <person name="Uol C."/>
        </authorList>
    </citation>
    <scope>NUCLEOTIDE SEQUENCE</scope>
</reference>
<keyword evidence="8 22" id="KW-0812">Transmembrane</keyword>
<feature type="compositionally biased region" description="Gly residues" evidence="21">
    <location>
        <begin position="581"/>
        <end position="592"/>
    </location>
</feature>
<comment type="subunit">
    <text evidence="16">Heterodimer with SLC30A6/ZNT6; form a functional zinc ion transmembrane transporter.</text>
</comment>
<accession>A0AAV2TW23</accession>
<comment type="caution">
    <text evidence="24">The sequence shown here is derived from an EMBL/GenBank/DDBJ whole genome shotgun (WGS) entry which is preliminary data.</text>
</comment>
<feature type="transmembrane region" description="Helical" evidence="22">
    <location>
        <begin position="358"/>
        <end position="376"/>
    </location>
</feature>
<feature type="transmembrane region" description="Helical" evidence="22">
    <location>
        <begin position="117"/>
        <end position="139"/>
    </location>
</feature>
<evidence type="ECO:0000259" key="23">
    <source>
        <dbReference type="Pfam" id="PF01545"/>
    </source>
</evidence>
<evidence type="ECO:0000256" key="9">
    <source>
        <dbReference type="ARBA" id="ARBA00022723"/>
    </source>
</evidence>
<proteinExistence type="inferred from homology"/>
<evidence type="ECO:0000256" key="5">
    <source>
        <dbReference type="ARBA" id="ARBA00008873"/>
    </source>
</evidence>
<keyword evidence="15 22" id="KW-0472">Membrane</keyword>
<dbReference type="PANTHER" id="PTHR45755:SF1">
    <property type="entry name" value="PROTON-COUPLED ZINC ANTIPORTER SLC30A5"/>
    <property type="match status" value="1"/>
</dbReference>